<evidence type="ECO:0000313" key="4">
    <source>
        <dbReference type="EMBL" id="SPM30885.1"/>
    </source>
</evidence>
<dbReference type="SUPFAM" id="SSF110857">
    <property type="entry name" value="Gamma-glutamyl cyclotransferase-like"/>
    <property type="match status" value="1"/>
</dbReference>
<accession>A0A2U3NHI4</accession>
<dbReference type="Gene3D" id="3.40.630.100">
    <property type="entry name" value="Poly-gamma-glutamate hydrolase, zinc-binding motif"/>
    <property type="match status" value="1"/>
</dbReference>
<keyword evidence="1" id="KW-0456">Lyase</keyword>
<dbReference type="Proteomes" id="UP000241595">
    <property type="component" value="Unassembled WGS sequence"/>
</dbReference>
<dbReference type="Pfam" id="PF05908">
    <property type="entry name" value="Gamma_PGA_hydro"/>
    <property type="match status" value="1"/>
</dbReference>
<evidence type="ECO:0000313" key="5">
    <source>
        <dbReference type="Proteomes" id="UP000241595"/>
    </source>
</evidence>
<proteinExistence type="predicted"/>
<feature type="binding site" evidence="3">
    <location>
        <position position="116"/>
    </location>
    <ligand>
        <name>substrate</name>
    </ligand>
</feature>
<dbReference type="RefSeq" id="WP_077102150.1">
    <property type="nucleotide sequence ID" value="NZ_LT717701.1"/>
</dbReference>
<dbReference type="InterPro" id="IPR017939">
    <property type="entry name" value="G-Glutamylcylcotransferase"/>
</dbReference>
<dbReference type="PANTHER" id="PTHR12935">
    <property type="entry name" value="GAMMA-GLUTAMYLCYCLOTRANSFERASE"/>
    <property type="match status" value="1"/>
</dbReference>
<dbReference type="Gene3D" id="3.10.490.10">
    <property type="entry name" value="Gamma-glutamyl cyclotransferase-like"/>
    <property type="match status" value="1"/>
</dbReference>
<dbReference type="AlphaFoldDB" id="A0A2U3NHI4"/>
<dbReference type="OrthoDB" id="141582at2"/>
<evidence type="ECO:0000256" key="2">
    <source>
        <dbReference type="PIRSR" id="PIRSR617939-1"/>
    </source>
</evidence>
<sequence length="351" mass="38391">MPARRQPYFAYGSNLCVRQMALRCPGAADPRPAVLADHDWLINQRGVATVEPFAGAQVHGVLWLISDDDLAALDSAEGVPVRYRRDRLTVHTGDGPSPAWVYIDHRVNPGPPRPGYLPRVIDGAVHHGLPQRWVEFLRRWDPARWPRPLIAKGPAPQSLSELLSEPGVIEESLLRSRFGFLAIHGGGLEEMTDVIAERAAEAAKASVYLLRHPHRYPHHLPSALYDPHESARLAEFLDHVDVAVSLHGYGRIGRGTQLLAGGRNRALAAHLARHVRLTGYQIVTDIDDIPPELRGLHPDNPVNRVRGGGTQLELSPRVRGLGPRSALPGADGLSPVTTTLVQGLAAAARTW</sequence>
<evidence type="ECO:0000256" key="3">
    <source>
        <dbReference type="PIRSR" id="PIRSR617939-2"/>
    </source>
</evidence>
<dbReference type="InterPro" id="IPR008585">
    <property type="entry name" value="Gamma_PGA_hydro"/>
</dbReference>
<dbReference type="InterPro" id="IPR038128">
    <property type="entry name" value="Gamma_PGA_hydro_sf"/>
</dbReference>
<protein>
    <submittedName>
        <fullName evidence="4">Replication protein</fullName>
    </submittedName>
</protein>
<dbReference type="InterPro" id="IPR013024">
    <property type="entry name" value="GGCT-like"/>
</dbReference>
<evidence type="ECO:0000256" key="1">
    <source>
        <dbReference type="ARBA" id="ARBA00023239"/>
    </source>
</evidence>
<dbReference type="EMBL" id="FTRV01000015">
    <property type="protein sequence ID" value="SPM30885.1"/>
    <property type="molecule type" value="Genomic_DNA"/>
</dbReference>
<name>A0A2U3NHI4_9MYCO</name>
<dbReference type="InterPro" id="IPR036568">
    <property type="entry name" value="GGCT-like_sf"/>
</dbReference>
<dbReference type="PANTHER" id="PTHR12935:SF0">
    <property type="entry name" value="GAMMA-GLUTAMYLCYCLOTRANSFERASE"/>
    <property type="match status" value="1"/>
</dbReference>
<organism evidence="4 5">
    <name type="scientific">Mycobacterium terramassiliense</name>
    <dbReference type="NCBI Taxonomy" id="1841859"/>
    <lineage>
        <taxon>Bacteria</taxon>
        <taxon>Bacillati</taxon>
        <taxon>Actinomycetota</taxon>
        <taxon>Actinomycetes</taxon>
        <taxon>Mycobacteriales</taxon>
        <taxon>Mycobacteriaceae</taxon>
        <taxon>Mycobacterium</taxon>
    </lineage>
</organism>
<reference evidence="4 5" key="1">
    <citation type="submission" date="2017-01" db="EMBL/GenBank/DDBJ databases">
        <authorList>
            <consortium name="Urmite Genomes"/>
        </authorList>
    </citation>
    <scope>NUCLEOTIDE SEQUENCE [LARGE SCALE GENOMIC DNA]</scope>
    <source>
        <strain evidence="4 5">AB308</strain>
    </source>
</reference>
<dbReference type="Pfam" id="PF13772">
    <property type="entry name" value="AIG2_2"/>
    <property type="match status" value="1"/>
</dbReference>
<dbReference type="GO" id="GO:0003839">
    <property type="term" value="F:gamma-glutamylcyclotransferase activity"/>
    <property type="evidence" value="ECO:0007669"/>
    <property type="project" value="InterPro"/>
</dbReference>
<feature type="active site" description="Proton acceptor" evidence="2">
    <location>
        <position position="77"/>
    </location>
</feature>
<gene>
    <name evidence="4" type="ORF">MTAB308_4395</name>
</gene>
<feature type="binding site" evidence="3">
    <location>
        <begin position="8"/>
        <end position="13"/>
    </location>
    <ligand>
        <name>substrate</name>
    </ligand>
</feature>
<keyword evidence="5" id="KW-1185">Reference proteome</keyword>
<dbReference type="STRING" id="1841859.GCA_900157385_04396"/>
<dbReference type="CDD" id="cd06661">
    <property type="entry name" value="GGCT_like"/>
    <property type="match status" value="1"/>
</dbReference>